<proteinExistence type="predicted"/>
<dbReference type="AlphaFoldDB" id="A0A1M2V7E1"/>
<dbReference type="SUPFAM" id="SSF53098">
    <property type="entry name" value="Ribonuclease H-like"/>
    <property type="match status" value="1"/>
</dbReference>
<evidence type="ECO:0000313" key="2">
    <source>
        <dbReference type="Proteomes" id="UP000184267"/>
    </source>
</evidence>
<dbReference type="InterPro" id="IPR012337">
    <property type="entry name" value="RNaseH-like_sf"/>
</dbReference>
<dbReference type="Proteomes" id="UP000184267">
    <property type="component" value="Unassembled WGS sequence"/>
</dbReference>
<evidence type="ECO:0000313" key="1">
    <source>
        <dbReference type="EMBL" id="OJT03416.1"/>
    </source>
</evidence>
<dbReference type="OMA" id="CNAIAQR"/>
<gene>
    <name evidence="1" type="ORF">TRAPUB_5993</name>
</gene>
<dbReference type="InterPro" id="IPR036397">
    <property type="entry name" value="RNaseH_sf"/>
</dbReference>
<dbReference type="GO" id="GO:0003676">
    <property type="term" value="F:nucleic acid binding"/>
    <property type="evidence" value="ECO:0007669"/>
    <property type="project" value="InterPro"/>
</dbReference>
<name>A0A1M2V7E1_TRAPU</name>
<dbReference type="Gene3D" id="3.30.420.10">
    <property type="entry name" value="Ribonuclease H-like superfamily/Ribonuclease H"/>
    <property type="match status" value="1"/>
</dbReference>
<organism evidence="1 2">
    <name type="scientific">Trametes pubescens</name>
    <name type="common">White-rot fungus</name>
    <dbReference type="NCBI Taxonomy" id="154538"/>
    <lineage>
        <taxon>Eukaryota</taxon>
        <taxon>Fungi</taxon>
        <taxon>Dikarya</taxon>
        <taxon>Basidiomycota</taxon>
        <taxon>Agaricomycotina</taxon>
        <taxon>Agaricomycetes</taxon>
        <taxon>Polyporales</taxon>
        <taxon>Polyporaceae</taxon>
        <taxon>Trametes</taxon>
    </lineage>
</organism>
<accession>A0A1M2V7E1</accession>
<dbReference type="STRING" id="154538.A0A1M2V7E1"/>
<reference evidence="1 2" key="1">
    <citation type="submission" date="2016-10" db="EMBL/GenBank/DDBJ databases">
        <title>Genome sequence of the basidiomycete white-rot fungus Trametes pubescens.</title>
        <authorList>
            <person name="Makela M.R."/>
            <person name="Granchi Z."/>
            <person name="Peng M."/>
            <person name="De Vries R.P."/>
            <person name="Grigoriev I."/>
            <person name="Riley R."/>
            <person name="Hilden K."/>
        </authorList>
    </citation>
    <scope>NUCLEOTIDE SEQUENCE [LARGE SCALE GENOMIC DNA]</scope>
    <source>
        <strain evidence="1 2">FBCC735</strain>
    </source>
</reference>
<keyword evidence="2" id="KW-1185">Reference proteome</keyword>
<evidence type="ECO:0008006" key="3">
    <source>
        <dbReference type="Google" id="ProtNLM"/>
    </source>
</evidence>
<protein>
    <recommendedName>
        <fullName evidence="3">3'-5' exonuclease domain-containing protein</fullName>
    </recommendedName>
</protein>
<dbReference type="EMBL" id="MNAD01001615">
    <property type="protein sequence ID" value="OJT03416.1"/>
    <property type="molecule type" value="Genomic_DNA"/>
</dbReference>
<comment type="caution">
    <text evidence="1">The sequence shown here is derived from an EMBL/GenBank/DDBJ whole genome shotgun (WGS) entry which is preliminary data.</text>
</comment>
<dbReference type="OrthoDB" id="26838at2759"/>
<sequence length="286" mass="32318">MARPHPALAPILALLSLPHITKVFFDGRPDVLELLLAYGLVLANVLDLQLVEVAARVHKCKPGRPDPELLKHSFKSISAEVERNPSAYAGIHALRGLEQVVGMSHLLPKDRETKDIKDREVVAMRKACGSAMWLARPLPELLLTYAAHRVTLISIVYAHLMDRKWVGKNIRALHAQSAVYMGVLGSREENERLAELRLRMYLPLGIIDRLEDDDGTPRYACDCCRRYLTMDCYMTRLHGMDTSEGEERQGAGNVRQVQKRERLSYCRLCNAIAQRKGRTLGEWIAC</sequence>